<evidence type="ECO:0000256" key="3">
    <source>
        <dbReference type="SAM" id="MobiDB-lite"/>
    </source>
</evidence>
<dbReference type="Gene3D" id="1.20.58.1000">
    <property type="entry name" value="Metal-sensitive repressor, helix protomer"/>
    <property type="match status" value="1"/>
</dbReference>
<dbReference type="RefSeq" id="WP_130511724.1">
    <property type="nucleotide sequence ID" value="NZ_SHKY01000001.1"/>
</dbReference>
<evidence type="ECO:0000256" key="2">
    <source>
        <dbReference type="ARBA" id="ARBA00023008"/>
    </source>
</evidence>
<proteinExistence type="inferred from homology"/>
<evidence type="ECO:0000256" key="1">
    <source>
        <dbReference type="ARBA" id="ARBA00005428"/>
    </source>
</evidence>
<feature type="region of interest" description="Disordered" evidence="3">
    <location>
        <begin position="74"/>
        <end position="97"/>
    </location>
</feature>
<dbReference type="EMBL" id="SHKY01000001">
    <property type="protein sequence ID" value="RZU53211.1"/>
    <property type="molecule type" value="Genomic_DNA"/>
</dbReference>
<protein>
    <submittedName>
        <fullName evidence="4">DNA-binding FrmR family transcriptional regulator</fullName>
    </submittedName>
</protein>
<dbReference type="GO" id="GO:0003677">
    <property type="term" value="F:DNA binding"/>
    <property type="evidence" value="ECO:0007669"/>
    <property type="project" value="UniProtKB-KW"/>
</dbReference>
<accession>A0A4Q7ZR09</accession>
<keyword evidence="4" id="KW-0238">DNA-binding</keyword>
<keyword evidence="5" id="KW-1185">Reference proteome</keyword>
<organism evidence="4 5">
    <name type="scientific">Krasilnikovia cinnamomea</name>
    <dbReference type="NCBI Taxonomy" id="349313"/>
    <lineage>
        <taxon>Bacteria</taxon>
        <taxon>Bacillati</taxon>
        <taxon>Actinomycetota</taxon>
        <taxon>Actinomycetes</taxon>
        <taxon>Micromonosporales</taxon>
        <taxon>Micromonosporaceae</taxon>
        <taxon>Krasilnikovia</taxon>
    </lineage>
</organism>
<feature type="compositionally biased region" description="Low complexity" evidence="3">
    <location>
        <begin position="1"/>
        <end position="13"/>
    </location>
</feature>
<dbReference type="GO" id="GO:0045892">
    <property type="term" value="P:negative regulation of DNA-templated transcription"/>
    <property type="evidence" value="ECO:0007669"/>
    <property type="project" value="UniProtKB-ARBA"/>
</dbReference>
<name>A0A4Q7ZR09_9ACTN</name>
<evidence type="ECO:0000313" key="5">
    <source>
        <dbReference type="Proteomes" id="UP000292564"/>
    </source>
</evidence>
<gene>
    <name evidence="4" type="ORF">EV385_5107</name>
</gene>
<reference evidence="4 5" key="1">
    <citation type="submission" date="2019-02" db="EMBL/GenBank/DDBJ databases">
        <title>Sequencing the genomes of 1000 actinobacteria strains.</title>
        <authorList>
            <person name="Klenk H.-P."/>
        </authorList>
    </citation>
    <scope>NUCLEOTIDE SEQUENCE [LARGE SCALE GENOMIC DNA]</scope>
    <source>
        <strain evidence="4 5">DSM 45162</strain>
    </source>
</reference>
<dbReference type="Pfam" id="PF02583">
    <property type="entry name" value="Trns_repr_metal"/>
    <property type="match status" value="1"/>
</dbReference>
<evidence type="ECO:0000313" key="4">
    <source>
        <dbReference type="EMBL" id="RZU53211.1"/>
    </source>
</evidence>
<feature type="region of interest" description="Disordered" evidence="3">
    <location>
        <begin position="1"/>
        <end position="28"/>
    </location>
</feature>
<dbReference type="InterPro" id="IPR038390">
    <property type="entry name" value="Metal_Tscrpt_repr_sf"/>
</dbReference>
<dbReference type="AlphaFoldDB" id="A0A4Q7ZR09"/>
<dbReference type="InterPro" id="IPR003735">
    <property type="entry name" value="Metal_Tscrpt_repr"/>
</dbReference>
<feature type="compositionally biased region" description="Polar residues" evidence="3">
    <location>
        <begin position="88"/>
        <end position="97"/>
    </location>
</feature>
<keyword evidence="2" id="KW-0186">Copper</keyword>
<dbReference type="Proteomes" id="UP000292564">
    <property type="component" value="Unassembled WGS sequence"/>
</dbReference>
<comment type="similarity">
    <text evidence="1">Belongs to the CsoR family.</text>
</comment>
<dbReference type="GO" id="GO:0046872">
    <property type="term" value="F:metal ion binding"/>
    <property type="evidence" value="ECO:0007669"/>
    <property type="project" value="InterPro"/>
</dbReference>
<sequence>MTATTSARRSSSTRPHRETTGRLRTTNRQAACVPAMDQDGRHCSDMLDQVAAARDAVPRLIREDHMHTPIRQAVADGDAEAKRDEPSTAVSQHVRSR</sequence>
<comment type="caution">
    <text evidence="4">The sequence shown here is derived from an EMBL/GenBank/DDBJ whole genome shotgun (WGS) entry which is preliminary data.</text>
</comment>